<dbReference type="Pfam" id="PF00440">
    <property type="entry name" value="TetR_N"/>
    <property type="match status" value="1"/>
</dbReference>
<dbReference type="InterPro" id="IPR001647">
    <property type="entry name" value="HTH_TetR"/>
</dbReference>
<dbReference type="Gene3D" id="1.10.357.10">
    <property type="entry name" value="Tetracycline Repressor, domain 2"/>
    <property type="match status" value="1"/>
</dbReference>
<dbReference type="PROSITE" id="PS50977">
    <property type="entry name" value="HTH_TETR_2"/>
    <property type="match status" value="1"/>
</dbReference>
<sequence length="177" mass="19329">MIVDAVIPLLLEHGRDITTRQIADEAGIAEGTIFRAFGDKESIIQAAVDKFLDPLPLRTALRSIDPDLPLEQKVHDILFHLRARFAGIIGIMSAIGMTGRPPGHGGRNEFAEIVAEVLEPEAARLRLDPTKVAYLVRIIAFASSIGPFNDAHPLSTDELADIILHGIVTRPDNDNEE</sequence>
<dbReference type="SUPFAM" id="SSF46689">
    <property type="entry name" value="Homeodomain-like"/>
    <property type="match status" value="1"/>
</dbReference>
<dbReference type="InterPro" id="IPR009057">
    <property type="entry name" value="Homeodomain-like_sf"/>
</dbReference>
<accession>A0A5C8UJX4</accession>
<evidence type="ECO:0000313" key="4">
    <source>
        <dbReference type="EMBL" id="TXN28568.1"/>
    </source>
</evidence>
<protein>
    <submittedName>
        <fullName evidence="4">TetR/AcrR family transcriptional regulator</fullName>
    </submittedName>
</protein>
<dbReference type="EMBL" id="VRMG01000013">
    <property type="protein sequence ID" value="TXN28568.1"/>
    <property type="molecule type" value="Genomic_DNA"/>
</dbReference>
<evidence type="ECO:0000259" key="3">
    <source>
        <dbReference type="PROSITE" id="PS50977"/>
    </source>
</evidence>
<dbReference type="AlphaFoldDB" id="A0A5C8UJX4"/>
<feature type="domain" description="HTH tetR-type" evidence="3">
    <location>
        <begin position="1"/>
        <end position="55"/>
    </location>
</feature>
<name>A0A5C8UJX4_9MICO</name>
<organism evidence="4 5">
    <name type="scientific">Lacisediminihabitans profunda</name>
    <dbReference type="NCBI Taxonomy" id="2594790"/>
    <lineage>
        <taxon>Bacteria</taxon>
        <taxon>Bacillati</taxon>
        <taxon>Actinomycetota</taxon>
        <taxon>Actinomycetes</taxon>
        <taxon>Micrococcales</taxon>
        <taxon>Microbacteriaceae</taxon>
        <taxon>Lacisediminihabitans</taxon>
    </lineage>
</organism>
<comment type="caution">
    <text evidence="4">The sequence shown here is derived from an EMBL/GenBank/DDBJ whole genome shotgun (WGS) entry which is preliminary data.</text>
</comment>
<gene>
    <name evidence="4" type="ORF">FVP33_16990</name>
</gene>
<keyword evidence="5" id="KW-1185">Reference proteome</keyword>
<proteinExistence type="predicted"/>
<dbReference type="GO" id="GO:0003677">
    <property type="term" value="F:DNA binding"/>
    <property type="evidence" value="ECO:0007669"/>
    <property type="project" value="UniProtKB-UniRule"/>
</dbReference>
<keyword evidence="1 2" id="KW-0238">DNA-binding</keyword>
<dbReference type="Proteomes" id="UP000321379">
    <property type="component" value="Unassembled WGS sequence"/>
</dbReference>
<evidence type="ECO:0000256" key="2">
    <source>
        <dbReference type="PROSITE-ProRule" id="PRU00335"/>
    </source>
</evidence>
<reference evidence="4 5" key="1">
    <citation type="submission" date="2019-08" db="EMBL/GenBank/DDBJ databases">
        <title>Bacterial whole genome sequence for Glaciihabitans sp. CHu50b-6-2.</title>
        <authorList>
            <person name="Jin L."/>
        </authorList>
    </citation>
    <scope>NUCLEOTIDE SEQUENCE [LARGE SCALE GENOMIC DNA]</scope>
    <source>
        <strain evidence="4 5">CHu50b-6-2</strain>
    </source>
</reference>
<evidence type="ECO:0000313" key="5">
    <source>
        <dbReference type="Proteomes" id="UP000321379"/>
    </source>
</evidence>
<feature type="DNA-binding region" description="H-T-H motif" evidence="2">
    <location>
        <begin position="18"/>
        <end position="37"/>
    </location>
</feature>
<evidence type="ECO:0000256" key="1">
    <source>
        <dbReference type="ARBA" id="ARBA00023125"/>
    </source>
</evidence>
<dbReference type="PRINTS" id="PR00455">
    <property type="entry name" value="HTHTETR"/>
</dbReference>